<reference evidence="1" key="1">
    <citation type="submission" date="2019-03" db="EMBL/GenBank/DDBJ databases">
        <authorList>
            <person name="Mank J."/>
            <person name="Almeida P."/>
        </authorList>
    </citation>
    <scope>NUCLEOTIDE SEQUENCE</scope>
    <source>
        <strain evidence="1">78183</strain>
    </source>
</reference>
<gene>
    <name evidence="1" type="ORF">SVIM_LOCUS336616</name>
</gene>
<protein>
    <submittedName>
        <fullName evidence="1">Uncharacterized protein</fullName>
    </submittedName>
</protein>
<organism evidence="1">
    <name type="scientific">Salix viminalis</name>
    <name type="common">Common osier</name>
    <name type="synonym">Basket willow</name>
    <dbReference type="NCBI Taxonomy" id="40686"/>
    <lineage>
        <taxon>Eukaryota</taxon>
        <taxon>Viridiplantae</taxon>
        <taxon>Streptophyta</taxon>
        <taxon>Embryophyta</taxon>
        <taxon>Tracheophyta</taxon>
        <taxon>Spermatophyta</taxon>
        <taxon>Magnoliopsida</taxon>
        <taxon>eudicotyledons</taxon>
        <taxon>Gunneridae</taxon>
        <taxon>Pentapetalae</taxon>
        <taxon>rosids</taxon>
        <taxon>fabids</taxon>
        <taxon>Malpighiales</taxon>
        <taxon>Salicaceae</taxon>
        <taxon>Saliceae</taxon>
        <taxon>Salix</taxon>
    </lineage>
</organism>
<dbReference type="AlphaFoldDB" id="A0A6N2MD74"/>
<accession>A0A6N2MD74</accession>
<proteinExistence type="predicted"/>
<dbReference type="EMBL" id="CAADRP010001730">
    <property type="protein sequence ID" value="VFU50483.1"/>
    <property type="molecule type" value="Genomic_DNA"/>
</dbReference>
<evidence type="ECO:0000313" key="1">
    <source>
        <dbReference type="EMBL" id="VFU50483.1"/>
    </source>
</evidence>
<name>A0A6N2MD74_SALVM</name>
<sequence length="140" mass="15259">MVIILFLLKIMEGQKTRRNRKIDERDIENLVRGQRTGRHIFSNALKGLPIQLGLSSRSQSLSCLESLVKSILTMNKKSDLFSQPPLSSVGGVASISIKLGPFQAFPRWVSNSGGGAANQGDSFMAAPLEPGENNYAQKVT</sequence>